<name>A0A4R1KYM3_9PAST</name>
<dbReference type="Proteomes" id="UP000295496">
    <property type="component" value="Unassembled WGS sequence"/>
</dbReference>
<dbReference type="NCBIfam" id="NF005335">
    <property type="entry name" value="PRK06856.1-1"/>
    <property type="match status" value="1"/>
</dbReference>
<evidence type="ECO:0000313" key="3">
    <source>
        <dbReference type="Proteomes" id="UP000295496"/>
    </source>
</evidence>
<dbReference type="Pfam" id="PF03603">
    <property type="entry name" value="DNA_III_psi"/>
    <property type="match status" value="1"/>
</dbReference>
<organism evidence="2 3">
    <name type="scientific">Lonepinella koalarum</name>
    <dbReference type="NCBI Taxonomy" id="53417"/>
    <lineage>
        <taxon>Bacteria</taxon>
        <taxon>Pseudomonadati</taxon>
        <taxon>Pseudomonadota</taxon>
        <taxon>Gammaproteobacteria</taxon>
        <taxon>Pasteurellales</taxon>
        <taxon>Pasteurellaceae</taxon>
        <taxon>Lonepinella</taxon>
    </lineage>
</organism>
<keyword evidence="1" id="KW-0235">DNA replication</keyword>
<accession>A0A4R1KYM3</accession>
<dbReference type="GO" id="GO:0003887">
    <property type="term" value="F:DNA-directed DNA polymerase activity"/>
    <property type="evidence" value="ECO:0007669"/>
    <property type="project" value="UniProtKB-KW"/>
</dbReference>
<gene>
    <name evidence="2" type="ORF">EV692_0898</name>
</gene>
<dbReference type="SUPFAM" id="SSF102220">
    <property type="entry name" value="DNA polymerase III psi subunit"/>
    <property type="match status" value="1"/>
</dbReference>
<dbReference type="AlphaFoldDB" id="A0A4R1KYM3"/>
<keyword evidence="3" id="KW-1185">Reference proteome</keyword>
<keyword evidence="1" id="KW-0808">Transferase</keyword>
<comment type="caution">
    <text evidence="2">The sequence shown here is derived from an EMBL/GenBank/DDBJ whole genome shotgun (WGS) entry which is preliminary data.</text>
</comment>
<dbReference type="GO" id="GO:0006260">
    <property type="term" value="P:DNA replication"/>
    <property type="evidence" value="ECO:0007669"/>
    <property type="project" value="UniProtKB-KW"/>
</dbReference>
<dbReference type="EMBL" id="SMGJ01000002">
    <property type="protein sequence ID" value="TCK70615.1"/>
    <property type="molecule type" value="Genomic_DNA"/>
</dbReference>
<protein>
    <recommendedName>
        <fullName evidence="1">DNA polymerase III subunit psi</fullName>
    </recommendedName>
</protein>
<dbReference type="Gene3D" id="3.40.50.10220">
    <property type="entry name" value="DNA polymerase III, psi subunit"/>
    <property type="match status" value="1"/>
</dbReference>
<keyword evidence="1" id="KW-0239">DNA-directed DNA polymerase</keyword>
<dbReference type="InterPro" id="IPR004615">
    <property type="entry name" value="DNA_pol_III_psi"/>
</dbReference>
<dbReference type="PIRSF" id="PIRSF029225">
    <property type="entry name" value="DNA_pol_III_psi"/>
    <property type="match status" value="1"/>
</dbReference>
<comment type="function">
    <text evidence="1">Part of the beta sliding clamp loading complex, which hydrolyzes ATP to load the beta clamp onto primed DNA to form the DNA replication pre-initiation complex. DNA polymerase III is a complex, multichain enzyme responsible for most of the replicative synthesis in bacteria. This DNA polymerase also exhibits 3' to 5' exonuclease activity.</text>
</comment>
<keyword evidence="1" id="KW-0548">Nucleotidyltransferase</keyword>
<proteinExistence type="predicted"/>
<dbReference type="InterPro" id="IPR036654">
    <property type="entry name" value="DNA_pol_III_psi_sf"/>
</dbReference>
<evidence type="ECO:0000313" key="2">
    <source>
        <dbReference type="EMBL" id="TCK70615.1"/>
    </source>
</evidence>
<dbReference type="GO" id="GO:0008408">
    <property type="term" value="F:3'-5' exonuclease activity"/>
    <property type="evidence" value="ECO:0007669"/>
    <property type="project" value="InterPro"/>
</dbReference>
<reference evidence="2 3" key="1">
    <citation type="submission" date="2019-03" db="EMBL/GenBank/DDBJ databases">
        <title>Genomic Encyclopedia of Type Strains, Phase IV (KMG-IV): sequencing the most valuable type-strain genomes for metagenomic binning, comparative biology and taxonomic classification.</title>
        <authorList>
            <person name="Goeker M."/>
        </authorList>
    </citation>
    <scope>NUCLEOTIDE SEQUENCE [LARGE SCALE GENOMIC DNA]</scope>
    <source>
        <strain evidence="2 3">DSM 10053</strain>
    </source>
</reference>
<sequence length="144" mass="16963">MDNILNRRDLLLQQMGVCQWKLRRPDVLKGVVNIQVSANIRLVIITDIPFSLNEKFMQDVLLSCEIKPNDCLFIDFEQANHLNIEQEVIYWLISKSTEKIDRALPLCQHSIAQWRSPDLATLKQDPKEKRHFWQQIQTLNQPLN</sequence>
<evidence type="ECO:0000256" key="1">
    <source>
        <dbReference type="PIRNR" id="PIRNR029225"/>
    </source>
</evidence>